<evidence type="ECO:0000259" key="6">
    <source>
        <dbReference type="PROSITE" id="PS50261"/>
    </source>
</evidence>
<dbReference type="Proteomes" id="UP001652582">
    <property type="component" value="Chromosome 14"/>
</dbReference>
<dbReference type="CDD" id="cd15039">
    <property type="entry name" value="7tmB3_Methuselah-like"/>
    <property type="match status" value="1"/>
</dbReference>
<feature type="transmembrane region" description="Helical" evidence="5">
    <location>
        <begin position="90"/>
        <end position="110"/>
    </location>
</feature>
<evidence type="ECO:0000313" key="7">
    <source>
        <dbReference type="Proteomes" id="UP001652582"/>
    </source>
</evidence>
<keyword evidence="2 5" id="KW-0812">Transmembrane</keyword>
<keyword evidence="7" id="KW-1185">Reference proteome</keyword>
<dbReference type="GeneID" id="112047275"/>
<dbReference type="InterPro" id="IPR051384">
    <property type="entry name" value="Mth_GPCR"/>
</dbReference>
<organism evidence="7 8">
    <name type="scientific">Bicyclus anynana</name>
    <name type="common">Squinting bush brown butterfly</name>
    <dbReference type="NCBI Taxonomy" id="110368"/>
    <lineage>
        <taxon>Eukaryota</taxon>
        <taxon>Metazoa</taxon>
        <taxon>Ecdysozoa</taxon>
        <taxon>Arthropoda</taxon>
        <taxon>Hexapoda</taxon>
        <taxon>Insecta</taxon>
        <taxon>Pterygota</taxon>
        <taxon>Neoptera</taxon>
        <taxon>Endopterygota</taxon>
        <taxon>Lepidoptera</taxon>
        <taxon>Glossata</taxon>
        <taxon>Ditrysia</taxon>
        <taxon>Papilionoidea</taxon>
        <taxon>Nymphalidae</taxon>
        <taxon>Satyrinae</taxon>
        <taxon>Satyrini</taxon>
        <taxon>Mycalesina</taxon>
        <taxon>Bicyclus</taxon>
    </lineage>
</organism>
<keyword evidence="3 5" id="KW-1133">Transmembrane helix</keyword>
<evidence type="ECO:0000256" key="5">
    <source>
        <dbReference type="SAM" id="Phobius"/>
    </source>
</evidence>
<dbReference type="RefSeq" id="XP_052741323.1">
    <property type="nucleotide sequence ID" value="XM_052885363.1"/>
</dbReference>
<dbReference type="SUPFAM" id="SSF81321">
    <property type="entry name" value="Family A G protein-coupled receptor-like"/>
    <property type="match status" value="1"/>
</dbReference>
<dbReference type="InterPro" id="IPR017981">
    <property type="entry name" value="GPCR_2-like_7TM"/>
</dbReference>
<dbReference type="Pfam" id="PF00002">
    <property type="entry name" value="7tm_2"/>
    <property type="match status" value="1"/>
</dbReference>
<protein>
    <submittedName>
        <fullName evidence="8">Probable G-protein coupled receptor Mth-like 3 isoform X1</fullName>
    </submittedName>
</protein>
<feature type="domain" description="G-protein coupled receptors family 2 profile 2" evidence="6">
    <location>
        <begin position="53"/>
        <end position="320"/>
    </location>
</feature>
<feature type="transmembrane region" description="Helical" evidence="5">
    <location>
        <begin position="268"/>
        <end position="285"/>
    </location>
</feature>
<dbReference type="PROSITE" id="PS50261">
    <property type="entry name" value="G_PROTEIN_RECEP_F2_4"/>
    <property type="match status" value="1"/>
</dbReference>
<feature type="transmembrane region" description="Helical" evidence="5">
    <location>
        <begin position="297"/>
        <end position="319"/>
    </location>
</feature>
<feature type="transmembrane region" description="Helical" evidence="5">
    <location>
        <begin position="126"/>
        <end position="147"/>
    </location>
</feature>
<evidence type="ECO:0000256" key="1">
    <source>
        <dbReference type="ARBA" id="ARBA00004141"/>
    </source>
</evidence>
<sequence length="379" mass="43528">MSGQLIIELITNNAYQDPLSVESFCVDSSETNNTYAIVFRVTIAEKASSSQVRELIISIAAIISSIFLALVLAVYTVFSSLRNLYGKIIMSLAASQMAAHITLTVIIHVVNYSEGLPEGFCLGANFLFYFFILGSFFWMNILSYDIWKQFRSKQLRSYREERGEYRRKFIAYSIYAWGTPLLMATALICLDMDYIDVRSKPRFLKPNIIANRCFFGKYERLYYLYTPMLILIGANWVFFCMTGYLIWKTKRACRGVGMNSTPNNIKHRLIIFLRLSLVMGISWVLEVVSSMKSDSPVWYITDLYNIMLGVGIFIITVCNQRVYKLVKQRFGRERTYISKSAKINSDTTQESSLADDRSNDTQMKLINKETARVLPESNV</sequence>
<evidence type="ECO:0000256" key="2">
    <source>
        <dbReference type="ARBA" id="ARBA00022692"/>
    </source>
</evidence>
<dbReference type="PANTHER" id="PTHR47154">
    <property type="entry name" value="G-PROTEIN COUPLED RECEPTOR MTH-RELATED"/>
    <property type="match status" value="1"/>
</dbReference>
<evidence type="ECO:0000256" key="4">
    <source>
        <dbReference type="ARBA" id="ARBA00023136"/>
    </source>
</evidence>
<evidence type="ECO:0000256" key="3">
    <source>
        <dbReference type="ARBA" id="ARBA00022989"/>
    </source>
</evidence>
<dbReference type="Gene3D" id="1.20.1070.10">
    <property type="entry name" value="Rhodopsin 7-helix transmembrane proteins"/>
    <property type="match status" value="1"/>
</dbReference>
<reference evidence="8" key="1">
    <citation type="submission" date="2025-08" db="UniProtKB">
        <authorList>
            <consortium name="RefSeq"/>
        </authorList>
    </citation>
    <scope>IDENTIFICATION</scope>
</reference>
<feature type="transmembrane region" description="Helical" evidence="5">
    <location>
        <begin position="222"/>
        <end position="247"/>
    </location>
</feature>
<gene>
    <name evidence="8" type="primary">LOC112047275</name>
</gene>
<evidence type="ECO:0000313" key="8">
    <source>
        <dbReference type="RefSeq" id="XP_052741323.1"/>
    </source>
</evidence>
<comment type="subcellular location">
    <subcellularLocation>
        <location evidence="1">Membrane</location>
        <topology evidence="1">Multi-pass membrane protein</topology>
    </subcellularLocation>
</comment>
<feature type="transmembrane region" description="Helical" evidence="5">
    <location>
        <begin position="55"/>
        <end position="78"/>
    </location>
</feature>
<feature type="transmembrane region" description="Helical" evidence="5">
    <location>
        <begin position="168"/>
        <end position="188"/>
    </location>
</feature>
<proteinExistence type="predicted"/>
<dbReference type="PANTHER" id="PTHR47154:SF2">
    <property type="entry name" value="G-PROTEIN COUPLED RECEPTOR MTH-RELATED"/>
    <property type="match status" value="1"/>
</dbReference>
<name>A0ABM3LQK9_BICAN</name>
<accession>A0ABM3LQK9</accession>
<keyword evidence="4 5" id="KW-0472">Membrane</keyword>
<dbReference type="InterPro" id="IPR000832">
    <property type="entry name" value="GPCR_2_secretin-like"/>
</dbReference>